<dbReference type="Proteomes" id="UP000078476">
    <property type="component" value="Unassembled WGS sequence"/>
</dbReference>
<evidence type="ECO:0000313" key="2">
    <source>
        <dbReference type="EMBL" id="OAI09995.1"/>
    </source>
</evidence>
<evidence type="ECO:0000256" key="1">
    <source>
        <dbReference type="SAM" id="SignalP"/>
    </source>
</evidence>
<proteinExistence type="predicted"/>
<name>A0A177MWN6_9GAMM</name>
<organism evidence="2 3">
    <name type="scientific">Methylomonas lenta</name>
    <dbReference type="NCBI Taxonomy" id="980561"/>
    <lineage>
        <taxon>Bacteria</taxon>
        <taxon>Pseudomonadati</taxon>
        <taxon>Pseudomonadota</taxon>
        <taxon>Gammaproteobacteria</taxon>
        <taxon>Methylococcales</taxon>
        <taxon>Methylococcaceae</taxon>
        <taxon>Methylomonas</taxon>
    </lineage>
</organism>
<feature type="chain" id="PRO_5008068508" description="Secreted protein" evidence="1">
    <location>
        <begin position="22"/>
        <end position="136"/>
    </location>
</feature>
<sequence length="136" mass="14398">MRTIVFASALLLVGGFTQAIAQEPDQLACDPNDTATPVPASEVIAATVCVASGSGWEGQEYHVVGGELWDFKGGNDPANKSEPVGTWTNAGNQFTYNYGGTEYVTLYCRRSNDSIYFVNSAGRKQDVTFVAAGSGC</sequence>
<gene>
    <name evidence="2" type="ORF">A1359_17455</name>
</gene>
<dbReference type="STRING" id="980561.A1359_17455"/>
<dbReference type="AlphaFoldDB" id="A0A177MWN6"/>
<accession>A0A177MWN6</accession>
<comment type="caution">
    <text evidence="2">The sequence shown here is derived from an EMBL/GenBank/DDBJ whole genome shotgun (WGS) entry which is preliminary data.</text>
</comment>
<protein>
    <recommendedName>
        <fullName evidence="4">Secreted protein</fullName>
    </recommendedName>
</protein>
<dbReference type="EMBL" id="LUUI01000161">
    <property type="protein sequence ID" value="OAI09995.1"/>
    <property type="molecule type" value="Genomic_DNA"/>
</dbReference>
<reference evidence="2 3" key="1">
    <citation type="submission" date="2016-03" db="EMBL/GenBank/DDBJ databases">
        <authorList>
            <person name="Ploux O."/>
        </authorList>
    </citation>
    <scope>NUCLEOTIDE SEQUENCE [LARGE SCALE GENOMIC DNA]</scope>
    <source>
        <strain evidence="2 3">R-45370</strain>
    </source>
</reference>
<keyword evidence="3" id="KW-1185">Reference proteome</keyword>
<evidence type="ECO:0008006" key="4">
    <source>
        <dbReference type="Google" id="ProtNLM"/>
    </source>
</evidence>
<evidence type="ECO:0000313" key="3">
    <source>
        <dbReference type="Proteomes" id="UP000078476"/>
    </source>
</evidence>
<dbReference type="RefSeq" id="WP_066987768.1">
    <property type="nucleotide sequence ID" value="NZ_LUUI01000161.1"/>
</dbReference>
<feature type="signal peptide" evidence="1">
    <location>
        <begin position="1"/>
        <end position="21"/>
    </location>
</feature>
<keyword evidence="1" id="KW-0732">Signal</keyword>